<evidence type="ECO:0000313" key="4">
    <source>
        <dbReference type="EMBL" id="AMW33738.2"/>
    </source>
</evidence>
<gene>
    <name evidence="4" type="ORF">NA23_06090</name>
</gene>
<name>A0AAI8CNJ0_FERIS</name>
<dbReference type="InterPro" id="IPR050300">
    <property type="entry name" value="GDXG_lipolytic_enzyme"/>
</dbReference>
<sequence length="334" mass="38112">MDEKPAGSFFRKMERVARITRLILLLKGILILFSLFLAFSNFLLFFIVTLILNIPLIRKSILGRLPTDTKELRKSNILNCNETFEYAPNLYLDVFYPPPLKSMKKTENIKGIVLFAHGGGWISGYRRQPNNISWYRYLVSKGFVVATIDYERGYKAGIEKLIEELLEAIDFLESYTTKRFGLNQKVSLMGLSAGGHLALLAASRVPEKIKNVVAYYSPCDLLDIWSSASIFARFAAATTLKRLPNRAKDVYERYSPINNITENYPPTLLVHGLKDSVVPYISSVKMFKRLREKGLVAKLLIHSKGDHGFEFVLRDQKTIDIIQKTASFLEGKLW</sequence>
<keyword evidence="1 4" id="KW-0378">Hydrolase</keyword>
<feature type="transmembrane region" description="Helical" evidence="2">
    <location>
        <begin position="21"/>
        <end position="52"/>
    </location>
</feature>
<dbReference type="EMBL" id="CP014334">
    <property type="protein sequence ID" value="AMW33738.2"/>
    <property type="molecule type" value="Genomic_DNA"/>
</dbReference>
<dbReference type="Proteomes" id="UP000093740">
    <property type="component" value="Chromosome"/>
</dbReference>
<keyword evidence="2" id="KW-1133">Transmembrane helix</keyword>
<keyword evidence="2" id="KW-0812">Transmembrane</keyword>
<proteinExistence type="predicted"/>
<organism evidence="4 5">
    <name type="scientific">Fervidobacterium islandicum</name>
    <dbReference type="NCBI Taxonomy" id="2423"/>
    <lineage>
        <taxon>Bacteria</taxon>
        <taxon>Thermotogati</taxon>
        <taxon>Thermotogota</taxon>
        <taxon>Thermotogae</taxon>
        <taxon>Thermotogales</taxon>
        <taxon>Fervidobacteriaceae</taxon>
        <taxon>Fervidobacterium</taxon>
    </lineage>
</organism>
<protein>
    <submittedName>
        <fullName evidence="4">Alpha/beta hydrolase</fullName>
    </submittedName>
</protein>
<dbReference type="KEGG" id="fia:NA23_06090"/>
<dbReference type="Gene3D" id="3.40.50.1820">
    <property type="entry name" value="alpha/beta hydrolase"/>
    <property type="match status" value="1"/>
</dbReference>
<evidence type="ECO:0000313" key="5">
    <source>
        <dbReference type="Proteomes" id="UP000093740"/>
    </source>
</evidence>
<evidence type="ECO:0000259" key="3">
    <source>
        <dbReference type="Pfam" id="PF20434"/>
    </source>
</evidence>
<reference evidence="4 5" key="1">
    <citation type="journal article" date="2015" name="Stand. Genomic Sci.">
        <title>Genome sequence of a native-feather degrading extremely thermophilic Eubacterium, Fervidobacterium islandicum AW-1.</title>
        <authorList>
            <person name="Lee Y.J."/>
            <person name="Jeong H."/>
            <person name="Park G.S."/>
            <person name="Kwak Y."/>
            <person name="Lee S.J."/>
            <person name="Lee S.J."/>
            <person name="Park M.K."/>
            <person name="Kim J.Y."/>
            <person name="Kang H.K."/>
            <person name="Shin J.H."/>
            <person name="Lee D.W."/>
        </authorList>
    </citation>
    <scope>NUCLEOTIDE SEQUENCE [LARGE SCALE GENOMIC DNA]</scope>
    <source>
        <strain evidence="4 5">AW-1</strain>
    </source>
</reference>
<keyword evidence="2" id="KW-0472">Membrane</keyword>
<accession>A0AAI8CNJ0</accession>
<dbReference type="GO" id="GO:0016787">
    <property type="term" value="F:hydrolase activity"/>
    <property type="evidence" value="ECO:0007669"/>
    <property type="project" value="UniProtKB-KW"/>
</dbReference>
<dbReference type="AlphaFoldDB" id="A0AAI8CNJ0"/>
<dbReference type="PANTHER" id="PTHR48081">
    <property type="entry name" value="AB HYDROLASE SUPERFAMILY PROTEIN C4A8.06C"/>
    <property type="match status" value="1"/>
</dbReference>
<feature type="domain" description="BD-FAE-like" evidence="3">
    <location>
        <begin position="105"/>
        <end position="290"/>
    </location>
</feature>
<dbReference type="SUPFAM" id="SSF53474">
    <property type="entry name" value="alpha/beta-Hydrolases"/>
    <property type="match status" value="1"/>
</dbReference>
<dbReference type="Pfam" id="PF20434">
    <property type="entry name" value="BD-FAE"/>
    <property type="match status" value="1"/>
</dbReference>
<keyword evidence="5" id="KW-1185">Reference proteome</keyword>
<dbReference type="InterPro" id="IPR049492">
    <property type="entry name" value="BD-FAE-like_dom"/>
</dbReference>
<dbReference type="RefSeq" id="WP_084384060.1">
    <property type="nucleotide sequence ID" value="NZ_CP014334.2"/>
</dbReference>
<dbReference type="InterPro" id="IPR029058">
    <property type="entry name" value="AB_hydrolase_fold"/>
</dbReference>
<evidence type="ECO:0000256" key="2">
    <source>
        <dbReference type="SAM" id="Phobius"/>
    </source>
</evidence>
<evidence type="ECO:0000256" key="1">
    <source>
        <dbReference type="ARBA" id="ARBA00022801"/>
    </source>
</evidence>